<dbReference type="RefSeq" id="WP_149610920.1">
    <property type="nucleotide sequence ID" value="NZ_VTUX01000003.1"/>
</dbReference>
<evidence type="ECO:0000313" key="4">
    <source>
        <dbReference type="EMBL" id="KAA1192637.1"/>
    </source>
</evidence>
<evidence type="ECO:0000256" key="2">
    <source>
        <dbReference type="SAM" id="MobiDB-lite"/>
    </source>
</evidence>
<proteinExistence type="predicted"/>
<dbReference type="InterPro" id="IPR032465">
    <property type="entry name" value="ACMSD"/>
</dbReference>
<dbReference type="PANTHER" id="PTHR21240:SF28">
    <property type="entry name" value="ISO-OROTATE DECARBOXYLASE (EUROFUNG)"/>
    <property type="match status" value="1"/>
</dbReference>
<dbReference type="InterPro" id="IPR032466">
    <property type="entry name" value="Metal_Hydrolase"/>
</dbReference>
<dbReference type="GO" id="GO:0016831">
    <property type="term" value="F:carboxy-lyase activity"/>
    <property type="evidence" value="ECO:0007669"/>
    <property type="project" value="InterPro"/>
</dbReference>
<dbReference type="GO" id="GO:0016787">
    <property type="term" value="F:hydrolase activity"/>
    <property type="evidence" value="ECO:0007669"/>
    <property type="project" value="UniProtKB-KW"/>
</dbReference>
<dbReference type="AlphaFoldDB" id="A0A5B0X259"/>
<dbReference type="Pfam" id="PF04909">
    <property type="entry name" value="Amidohydro_2"/>
    <property type="match status" value="1"/>
</dbReference>
<protein>
    <submittedName>
        <fullName evidence="4">Amidohydrolase</fullName>
    </submittedName>
</protein>
<feature type="compositionally biased region" description="Polar residues" evidence="2">
    <location>
        <begin position="412"/>
        <end position="425"/>
    </location>
</feature>
<feature type="domain" description="Amidohydrolase-related" evidence="3">
    <location>
        <begin position="84"/>
        <end position="374"/>
    </location>
</feature>
<keyword evidence="5" id="KW-1185">Reference proteome</keyword>
<feature type="region of interest" description="Disordered" evidence="2">
    <location>
        <begin position="398"/>
        <end position="425"/>
    </location>
</feature>
<comment type="caution">
    <text evidence="4">The sequence shown here is derived from an EMBL/GenBank/DDBJ whole genome shotgun (WGS) entry which is preliminary data.</text>
</comment>
<gene>
    <name evidence="4" type="ORF">F0M18_08215</name>
</gene>
<dbReference type="PANTHER" id="PTHR21240">
    <property type="entry name" value="2-AMINO-3-CARBOXYLMUCONATE-6-SEMIALDEHYDE DECARBOXYLASE"/>
    <property type="match status" value="1"/>
</dbReference>
<evidence type="ECO:0000256" key="1">
    <source>
        <dbReference type="ARBA" id="ARBA00023239"/>
    </source>
</evidence>
<dbReference type="GO" id="GO:0019748">
    <property type="term" value="P:secondary metabolic process"/>
    <property type="evidence" value="ECO:0007669"/>
    <property type="project" value="TreeGrafter"/>
</dbReference>
<accession>A0A5B0X259</accession>
<sequence length="440" mass="49408">MNLEDMILISVDDHVVEPPEMFDQHMTQKELETIAPRLVEEDGKNFWLYEGHKIGNMGLNAVVGRPKEEYGMEPLRYEDMRKGVYSIDERIGDMDANGILSSICFPTFPTFAGNLFHQAKDKKGAKRVIEAYNDWHIDEWAGAHPGRIIPLALLPIWDSELMVNEVKRVVAKGCKAISFPDNPTFHGFPSIHNAHWDKLWEVCAENDVVINCHIGTGAQPPHSSPETPIDAWIAAFPMSIANSAADWLYGEFLLKYDNLKISLTEGGVGWVPYFLERAEFTLDHHGAWTKSNFGDKRPREVFQEHFLTCFIEDESGLRNRDLVGIENILFECDYPHSDSTWPMTPENTFRQLDNVGLSDEEIDKVTHLNAIKHFNYDPIAILGRENCTVGALREKAKQAGVDTTEKSGGGNSANISDRSGRMTSGEVQKLFAGEGAAVDD</sequence>
<reference evidence="4 5" key="1">
    <citation type="submission" date="2019-09" db="EMBL/GenBank/DDBJ databases">
        <authorList>
            <person name="Chen X.-Y."/>
        </authorList>
    </citation>
    <scope>NUCLEOTIDE SEQUENCE [LARGE SCALE GENOMIC DNA]</scope>
    <source>
        <strain evidence="4 5">NY5</strain>
    </source>
</reference>
<dbReference type="GO" id="GO:0005737">
    <property type="term" value="C:cytoplasm"/>
    <property type="evidence" value="ECO:0007669"/>
    <property type="project" value="TreeGrafter"/>
</dbReference>
<dbReference type="Gene3D" id="3.20.20.140">
    <property type="entry name" value="Metal-dependent hydrolases"/>
    <property type="match status" value="1"/>
</dbReference>
<evidence type="ECO:0000259" key="3">
    <source>
        <dbReference type="Pfam" id="PF04909"/>
    </source>
</evidence>
<keyword evidence="1" id="KW-0456">Lyase</keyword>
<keyword evidence="4" id="KW-0378">Hydrolase</keyword>
<dbReference type="Proteomes" id="UP000323708">
    <property type="component" value="Unassembled WGS sequence"/>
</dbReference>
<organism evidence="4 5">
    <name type="scientific">Pseudohalioglobus sediminis</name>
    <dbReference type="NCBI Taxonomy" id="2606449"/>
    <lineage>
        <taxon>Bacteria</taxon>
        <taxon>Pseudomonadati</taxon>
        <taxon>Pseudomonadota</taxon>
        <taxon>Gammaproteobacteria</taxon>
        <taxon>Cellvibrionales</taxon>
        <taxon>Halieaceae</taxon>
        <taxon>Pseudohalioglobus</taxon>
    </lineage>
</organism>
<dbReference type="InterPro" id="IPR006680">
    <property type="entry name" value="Amidohydro-rel"/>
</dbReference>
<dbReference type="SUPFAM" id="SSF51556">
    <property type="entry name" value="Metallo-dependent hydrolases"/>
    <property type="match status" value="1"/>
</dbReference>
<dbReference type="EMBL" id="VTUX01000003">
    <property type="protein sequence ID" value="KAA1192637.1"/>
    <property type="molecule type" value="Genomic_DNA"/>
</dbReference>
<evidence type="ECO:0000313" key="5">
    <source>
        <dbReference type="Proteomes" id="UP000323708"/>
    </source>
</evidence>
<name>A0A5B0X259_9GAMM</name>